<gene>
    <name evidence="2" type="ORF">FOE78_21320</name>
</gene>
<feature type="domain" description="Glycosyltransferase 61 catalytic" evidence="1">
    <location>
        <begin position="341"/>
        <end position="521"/>
    </location>
</feature>
<dbReference type="EMBL" id="CP041692">
    <property type="protein sequence ID" value="QDP98101.1"/>
    <property type="molecule type" value="Genomic_DNA"/>
</dbReference>
<evidence type="ECO:0000313" key="2">
    <source>
        <dbReference type="EMBL" id="QDP98101.1"/>
    </source>
</evidence>
<evidence type="ECO:0000259" key="1">
    <source>
        <dbReference type="Pfam" id="PF04577"/>
    </source>
</evidence>
<proteinExistence type="predicted"/>
<organism evidence="2 3">
    <name type="scientific">Microlunatus elymi</name>
    <dbReference type="NCBI Taxonomy" id="2596828"/>
    <lineage>
        <taxon>Bacteria</taxon>
        <taxon>Bacillati</taxon>
        <taxon>Actinomycetota</taxon>
        <taxon>Actinomycetes</taxon>
        <taxon>Propionibacteriales</taxon>
        <taxon>Propionibacteriaceae</taxon>
        <taxon>Microlunatus</taxon>
    </lineage>
</organism>
<reference evidence="2 3" key="1">
    <citation type="submission" date="2019-07" db="EMBL/GenBank/DDBJ databases">
        <title>Microlunatus dokdonensis sp. nov. isolated from the rhizospheric soil of the wild plant Elymus tsukushiensis.</title>
        <authorList>
            <person name="Ghim S.-Y."/>
            <person name="Hwang Y.-J."/>
            <person name="Son J.-S."/>
            <person name="Shin J.-H."/>
        </authorList>
    </citation>
    <scope>NUCLEOTIDE SEQUENCE [LARGE SCALE GENOMIC DNA]</scope>
    <source>
        <strain evidence="2 3">KUDC0627</strain>
    </source>
</reference>
<dbReference type="OrthoDB" id="5116883at2"/>
<keyword evidence="2" id="KW-0808">Transferase</keyword>
<evidence type="ECO:0000313" key="3">
    <source>
        <dbReference type="Proteomes" id="UP000319263"/>
    </source>
</evidence>
<sequence>MRGLRRFRRFGLRGLQPDRQQLAHPLLEAARQSNWSVREPEWTMLLDVERELTQRPRARIALLVGDRASPLGQMITRAFPQTDLHRFEFLAKQSELHVDLAAFGPYDLIIDDTRRVARRLRVFGNSWYHLKPGGAYVVRDVRAKPWPNDRRSYDNVIWPYAVELINRRGEPPADESDWRVRDERRRAESLGRVVLGEEHLILENRVTGYAKLREHEFNALIMKRADDRAELIMTKPPVGFDSRATLEPAELYDTDDRFARHYDVPELSIRRYRDVTLLPAGIALQGNLILPETFRHNQFRRLKHRRLIDLSPLFATVADADAGARLHGRYFFLDIEWREHFGHFTTEQLPRLWAWPQLKAELPDLKVVLSLQRGHSKPGQWQLDVLAAAGVAAEEVVPIFGPTQVEELIGATPMSSLPNYIHPEIEQLWRRVGDRLAAGGPAGSYPDKIFVTRAPDNRLRECHNREQVEHRFRRAGFEIVRPELHPMAEQVRMFRAATVVAGFGGSGMFNLLFRTEPATVIIIRPRSYTSVNEYLISSVLGNSVHLIDSVPDLDHPDGGWSYDAFRSGFTFDFDREGRDLDRVLADL</sequence>
<accession>A0A516Q4F7</accession>
<dbReference type="InterPro" id="IPR029063">
    <property type="entry name" value="SAM-dependent_MTases_sf"/>
</dbReference>
<dbReference type="GO" id="GO:0016757">
    <property type="term" value="F:glycosyltransferase activity"/>
    <property type="evidence" value="ECO:0007669"/>
    <property type="project" value="InterPro"/>
</dbReference>
<keyword evidence="3" id="KW-1185">Reference proteome</keyword>
<protein>
    <submittedName>
        <fullName evidence="2">Glycosyltransferase family 61 protein</fullName>
    </submittedName>
</protein>
<name>A0A516Q4F7_9ACTN</name>
<dbReference type="Gene3D" id="3.40.50.150">
    <property type="entry name" value="Vaccinia Virus protein VP39"/>
    <property type="match status" value="1"/>
</dbReference>
<dbReference type="InterPro" id="IPR049625">
    <property type="entry name" value="Glyco_transf_61_cat"/>
</dbReference>
<dbReference type="KEGG" id="mik:FOE78_21320"/>
<dbReference type="RefSeq" id="WP_143988045.1">
    <property type="nucleotide sequence ID" value="NZ_CP041692.1"/>
</dbReference>
<dbReference type="Pfam" id="PF04577">
    <property type="entry name" value="Glyco_transf_61"/>
    <property type="match status" value="1"/>
</dbReference>
<dbReference type="AlphaFoldDB" id="A0A516Q4F7"/>
<dbReference type="Proteomes" id="UP000319263">
    <property type="component" value="Chromosome"/>
</dbReference>